<sequence>MGNLCHIHVGTGKGRSRFMKWKRKPQDVMDNDGVAIHEGVKTVGVESYCDFSAGSTTPDLCICIVTWNMNGQEAPRNNISRLLKAALLESHILLGKATMQSLQLYVFGPKNSELFINELKMDKYSVGGCGGLIRRKKGAVGIRINFKGIRMEFISCHLSAHTSNVEERNSQFRHISNSLFSKNWNPYARPAQITIWLGDLNYRLQGINTFPARNLINENLQQLLTSKDQLLQEAERGQIFDGYCEGTLAFKPTYKYDIGSTSYDTSHKVRVPSWTDRILFKIEDSETINACLHSYESIETINSSDHRPVKAHLCLKINKQSSPISKKSISCLGIKV</sequence>
<proteinExistence type="predicted"/>
<name>A0ACC0NA44_RHOML</name>
<evidence type="ECO:0000313" key="1">
    <source>
        <dbReference type="EMBL" id="KAI8549739.1"/>
    </source>
</evidence>
<reference evidence="1" key="1">
    <citation type="submission" date="2022-02" db="EMBL/GenBank/DDBJ databases">
        <title>Plant Genome Project.</title>
        <authorList>
            <person name="Zhang R.-G."/>
        </authorList>
    </citation>
    <scope>NUCLEOTIDE SEQUENCE</scope>
    <source>
        <strain evidence="1">AT1</strain>
    </source>
</reference>
<organism evidence="1 2">
    <name type="scientific">Rhododendron molle</name>
    <name type="common">Chinese azalea</name>
    <name type="synonym">Azalea mollis</name>
    <dbReference type="NCBI Taxonomy" id="49168"/>
    <lineage>
        <taxon>Eukaryota</taxon>
        <taxon>Viridiplantae</taxon>
        <taxon>Streptophyta</taxon>
        <taxon>Embryophyta</taxon>
        <taxon>Tracheophyta</taxon>
        <taxon>Spermatophyta</taxon>
        <taxon>Magnoliopsida</taxon>
        <taxon>eudicotyledons</taxon>
        <taxon>Gunneridae</taxon>
        <taxon>Pentapetalae</taxon>
        <taxon>asterids</taxon>
        <taxon>Ericales</taxon>
        <taxon>Ericaceae</taxon>
        <taxon>Ericoideae</taxon>
        <taxon>Rhodoreae</taxon>
        <taxon>Rhododendron</taxon>
    </lineage>
</organism>
<dbReference type="EMBL" id="CM046393">
    <property type="protein sequence ID" value="KAI8549739.1"/>
    <property type="molecule type" value="Genomic_DNA"/>
</dbReference>
<keyword evidence="2" id="KW-1185">Reference proteome</keyword>
<accession>A0ACC0NA44</accession>
<dbReference type="Proteomes" id="UP001062846">
    <property type="component" value="Chromosome 6"/>
</dbReference>
<evidence type="ECO:0000313" key="2">
    <source>
        <dbReference type="Proteomes" id="UP001062846"/>
    </source>
</evidence>
<protein>
    <submittedName>
        <fullName evidence="1">Uncharacterized protein</fullName>
    </submittedName>
</protein>
<gene>
    <name evidence="1" type="ORF">RHMOL_Rhmol06G0048700</name>
</gene>
<comment type="caution">
    <text evidence="1">The sequence shown here is derived from an EMBL/GenBank/DDBJ whole genome shotgun (WGS) entry which is preliminary data.</text>
</comment>